<reference evidence="1 2" key="1">
    <citation type="submission" date="2013-02" db="EMBL/GenBank/DDBJ databases">
        <title>The Genome Sequence of Acinetobacter nosocomialis NIPH 386.</title>
        <authorList>
            <consortium name="The Broad Institute Genome Sequencing Platform"/>
            <consortium name="The Broad Institute Genome Sequencing Center for Infectious Disease"/>
            <person name="Cerqueira G."/>
            <person name="Feldgarden M."/>
            <person name="Courvalin P."/>
            <person name="Perichon B."/>
            <person name="Grillot-Courvalin C."/>
            <person name="Clermont D."/>
            <person name="Rocha E."/>
            <person name="Yoon E.-J."/>
            <person name="Nemec A."/>
            <person name="Walker B."/>
            <person name="Young S.K."/>
            <person name="Zeng Q."/>
            <person name="Gargeya S."/>
            <person name="Fitzgerald M."/>
            <person name="Haas B."/>
            <person name="Abouelleil A."/>
            <person name="Alvarado L."/>
            <person name="Arachchi H.M."/>
            <person name="Berlin A.M."/>
            <person name="Chapman S.B."/>
            <person name="Dewar J."/>
            <person name="Goldberg J."/>
            <person name="Griggs A."/>
            <person name="Gujja S."/>
            <person name="Hansen M."/>
            <person name="Howarth C."/>
            <person name="Imamovic A."/>
            <person name="Larimer J."/>
            <person name="McCowan C."/>
            <person name="Murphy C."/>
            <person name="Neiman D."/>
            <person name="Pearson M."/>
            <person name="Priest M."/>
            <person name="Roberts A."/>
            <person name="Saif S."/>
            <person name="Shea T."/>
            <person name="Sisk P."/>
            <person name="Sykes S."/>
            <person name="Wortman J."/>
            <person name="Nusbaum C."/>
            <person name="Birren B."/>
        </authorList>
    </citation>
    <scope>NUCLEOTIDE SEQUENCE [LARGE SCALE GENOMIC DNA]</scope>
    <source>
        <strain evidence="1 2">NIPH 386</strain>
    </source>
</reference>
<evidence type="ECO:0000313" key="1">
    <source>
        <dbReference type="EMBL" id="ENV41107.1"/>
    </source>
</evidence>
<protein>
    <recommendedName>
        <fullName evidence="3">RiboL-PSP-HEPN domain-containing protein</fullName>
    </recommendedName>
</protein>
<organism evidence="1 2">
    <name type="scientific">Acinetobacter nosocomialis NIPH 386</name>
    <dbReference type="NCBI Taxonomy" id="1217985"/>
    <lineage>
        <taxon>Bacteria</taxon>
        <taxon>Pseudomonadati</taxon>
        <taxon>Pseudomonadota</taxon>
        <taxon>Gammaproteobacteria</taxon>
        <taxon>Moraxellales</taxon>
        <taxon>Moraxellaceae</taxon>
        <taxon>Acinetobacter</taxon>
        <taxon>Acinetobacter calcoaceticus/baumannii complex</taxon>
    </lineage>
</organism>
<evidence type="ECO:0008006" key="3">
    <source>
        <dbReference type="Google" id="ProtNLM"/>
    </source>
</evidence>
<dbReference type="EMBL" id="APPP01000013">
    <property type="protein sequence ID" value="ENV41107.1"/>
    <property type="molecule type" value="Genomic_DNA"/>
</dbReference>
<accession>A0AAV3INA9</accession>
<evidence type="ECO:0000313" key="2">
    <source>
        <dbReference type="Proteomes" id="UP000013028"/>
    </source>
</evidence>
<proteinExistence type="predicted"/>
<dbReference type="AlphaFoldDB" id="A0AAV3INA9"/>
<dbReference type="RefSeq" id="WP_004886073.1">
    <property type="nucleotide sequence ID" value="NZ_KB849570.1"/>
</dbReference>
<name>A0AAV3INA9_ACINO</name>
<comment type="caution">
    <text evidence="1">The sequence shown here is derived from an EMBL/GenBank/DDBJ whole genome shotgun (WGS) entry which is preliminary data.</text>
</comment>
<sequence length="278" mass="32244">MANDLNKFISGIRILAQEAQDFLNRDEVKIFAKKVASGIQRFGEFAQNFYTYSQDQKKMYIEMSKFGWFPSYITFKTPVLEGETADDYMERCLTDNHDDIKTIILESYPNRKHILEEAFNLFEEGRYIAAIPLFISQLDGLSAEYGLSPYFTNTKLSRSERKKLSGDQLLKFEKFPIYLKKSLENKLLGQSQEIVSYYEEVIENACDSFILKNTNSVDTDNPINILNRHGILHGHENFLNYGDKRNCLKIISLFLFVDHILSLLDENLDQVDKTEGHP</sequence>
<gene>
    <name evidence="1" type="ORF">F958_01810</name>
</gene>
<dbReference type="Proteomes" id="UP000013028">
    <property type="component" value="Unassembled WGS sequence"/>
</dbReference>